<organism evidence="2 3">
    <name type="scientific">Mycena rosella</name>
    <name type="common">Pink bonnet</name>
    <name type="synonym">Agaricus rosellus</name>
    <dbReference type="NCBI Taxonomy" id="1033263"/>
    <lineage>
        <taxon>Eukaryota</taxon>
        <taxon>Fungi</taxon>
        <taxon>Dikarya</taxon>
        <taxon>Basidiomycota</taxon>
        <taxon>Agaricomycotina</taxon>
        <taxon>Agaricomycetes</taxon>
        <taxon>Agaricomycetidae</taxon>
        <taxon>Agaricales</taxon>
        <taxon>Marasmiineae</taxon>
        <taxon>Mycenaceae</taxon>
        <taxon>Mycena</taxon>
    </lineage>
</organism>
<evidence type="ECO:0000256" key="1">
    <source>
        <dbReference type="SAM" id="MobiDB-lite"/>
    </source>
</evidence>
<proteinExistence type="predicted"/>
<gene>
    <name evidence="2" type="ORF">B0H17DRAFT_1123880</name>
</gene>
<accession>A0AAD7H3T1</accession>
<keyword evidence="3" id="KW-1185">Reference proteome</keyword>
<evidence type="ECO:0000313" key="3">
    <source>
        <dbReference type="Proteomes" id="UP001221757"/>
    </source>
</evidence>
<dbReference type="AlphaFoldDB" id="A0AAD7H3T1"/>
<dbReference type="EMBL" id="JARKIE010000001">
    <property type="protein sequence ID" value="KAJ7710768.1"/>
    <property type="molecule type" value="Genomic_DNA"/>
</dbReference>
<feature type="compositionally biased region" description="Basic and acidic residues" evidence="1">
    <location>
        <begin position="438"/>
        <end position="466"/>
    </location>
</feature>
<name>A0AAD7H3T1_MYCRO</name>
<dbReference type="Proteomes" id="UP001221757">
    <property type="component" value="Unassembled WGS sequence"/>
</dbReference>
<comment type="caution">
    <text evidence="2">The sequence shown here is derived from an EMBL/GenBank/DDBJ whole genome shotgun (WGS) entry which is preliminary data.</text>
</comment>
<sequence>MVSARRKLICSSAAARLPLSCSGNDLLPEQIPNLVTITFINITNIFLTRYTTINLLLTKLDIYEDSEELEVRDDARGHVELGEAHEEDLDEEIVGEVRRYDEEGRGEERGPPALWQRQCAAAPSFRQRHEIEGGWAACDEHDEWGELARVSEAAAGPRPASGKEHALEEEEEESGSLLARRLVQLGRLTAWTRSRRAPAALRGGSKRVGKGAHAHAFLGAGGALGAARKRAEVRGLVTKFDKVQQFFDKRQELLHAQKGKTAVCLGKYPLRVFLLSWTPAWTGSRAGASPATATAIGFALGPRECCIKQISSVFAQKVADEGALGLKMSYMGVIPYVAGITLSVTRGEYRGNWDRDASSAYGGLRYRVCGSVLKYEYWFPEGSSAEKGTPSSDTELVGDDEGVAQSIESKEAAGDTIGLRAKNCGDGANSGGRPWAGRRRDIHPIEGEGMSRDSADNASRKEKWRA</sequence>
<reference evidence="2" key="1">
    <citation type="submission" date="2023-03" db="EMBL/GenBank/DDBJ databases">
        <title>Massive genome expansion in bonnet fungi (Mycena s.s.) driven by repeated elements and novel gene families across ecological guilds.</title>
        <authorList>
            <consortium name="Lawrence Berkeley National Laboratory"/>
            <person name="Harder C.B."/>
            <person name="Miyauchi S."/>
            <person name="Viragh M."/>
            <person name="Kuo A."/>
            <person name="Thoen E."/>
            <person name="Andreopoulos B."/>
            <person name="Lu D."/>
            <person name="Skrede I."/>
            <person name="Drula E."/>
            <person name="Henrissat B."/>
            <person name="Morin E."/>
            <person name="Kohler A."/>
            <person name="Barry K."/>
            <person name="LaButti K."/>
            <person name="Morin E."/>
            <person name="Salamov A."/>
            <person name="Lipzen A."/>
            <person name="Mereny Z."/>
            <person name="Hegedus B."/>
            <person name="Baldrian P."/>
            <person name="Stursova M."/>
            <person name="Weitz H."/>
            <person name="Taylor A."/>
            <person name="Grigoriev I.V."/>
            <person name="Nagy L.G."/>
            <person name="Martin F."/>
            <person name="Kauserud H."/>
        </authorList>
    </citation>
    <scope>NUCLEOTIDE SEQUENCE</scope>
    <source>
        <strain evidence="2">CBHHK067</strain>
    </source>
</reference>
<feature type="region of interest" description="Disordered" evidence="1">
    <location>
        <begin position="152"/>
        <end position="172"/>
    </location>
</feature>
<protein>
    <submittedName>
        <fullName evidence="2">Uncharacterized protein</fullName>
    </submittedName>
</protein>
<evidence type="ECO:0000313" key="2">
    <source>
        <dbReference type="EMBL" id="KAJ7710768.1"/>
    </source>
</evidence>
<feature type="region of interest" description="Disordered" evidence="1">
    <location>
        <begin position="407"/>
        <end position="466"/>
    </location>
</feature>